<dbReference type="Proteomes" id="UP000621454">
    <property type="component" value="Unassembled WGS sequence"/>
</dbReference>
<evidence type="ECO:0008006" key="4">
    <source>
        <dbReference type="Google" id="ProtNLM"/>
    </source>
</evidence>
<dbReference type="EMBL" id="BMGC01000041">
    <property type="protein sequence ID" value="GGB45021.1"/>
    <property type="molecule type" value="Genomic_DNA"/>
</dbReference>
<sequence length="302" mass="30119">MISFRHHVFSVIAIFLALAVGLAIGAGFLGDRSSGSSDDAAELRHRNGELTAQVNSANSFADAVGARAIAGSLRDSSALIVTTPTASPDDVAAVATLLKSAGASSAGQLTLTDQFLSDSASAKLGTIVDQSIPADKPLRTELTDSGGRTGDLIGALLLTKDDAGGDEPSSTATAGLQALRQGGFVDFADGSLRTAKYVVVVTGGALPADSGARGQIVANCAAALADRAQAGVLSGRSGSADGPSPVAVVRANRTLAEELSTVDNLEQPSGRLTTVLALSDRPNGKTGAYGTGRGADSVTVAS</sequence>
<dbReference type="GO" id="GO:0055070">
    <property type="term" value="P:copper ion homeostasis"/>
    <property type="evidence" value="ECO:0007669"/>
    <property type="project" value="InterPro"/>
</dbReference>
<protein>
    <recommendedName>
        <fullName evidence="4">Copper transport outer membrane protein, MctB</fullName>
    </recommendedName>
</protein>
<proteinExistence type="predicted"/>
<accession>A0A916TIG4</accession>
<name>A0A916TIG4_9ACTN</name>
<evidence type="ECO:0000256" key="1">
    <source>
        <dbReference type="SAM" id="MobiDB-lite"/>
    </source>
</evidence>
<evidence type="ECO:0000313" key="2">
    <source>
        <dbReference type="EMBL" id="GGB45021.1"/>
    </source>
</evidence>
<keyword evidence="3" id="KW-1185">Reference proteome</keyword>
<comment type="caution">
    <text evidence="2">The sequence shown here is derived from an EMBL/GenBank/DDBJ whole genome shotgun (WGS) entry which is preliminary data.</text>
</comment>
<organism evidence="2 3">
    <name type="scientific">Gordonia jinhuaensis</name>
    <dbReference type="NCBI Taxonomy" id="1517702"/>
    <lineage>
        <taxon>Bacteria</taxon>
        <taxon>Bacillati</taxon>
        <taxon>Actinomycetota</taxon>
        <taxon>Actinomycetes</taxon>
        <taxon>Mycobacteriales</taxon>
        <taxon>Gordoniaceae</taxon>
        <taxon>Gordonia</taxon>
    </lineage>
</organism>
<gene>
    <name evidence="2" type="ORF">GCM10011489_35570</name>
</gene>
<evidence type="ECO:0000313" key="3">
    <source>
        <dbReference type="Proteomes" id="UP000621454"/>
    </source>
</evidence>
<dbReference type="InterPro" id="IPR021522">
    <property type="entry name" value="MctB"/>
</dbReference>
<reference evidence="2" key="2">
    <citation type="submission" date="2020-09" db="EMBL/GenBank/DDBJ databases">
        <authorList>
            <person name="Sun Q."/>
            <person name="Zhou Y."/>
        </authorList>
    </citation>
    <scope>NUCLEOTIDE SEQUENCE</scope>
    <source>
        <strain evidence="2">CGMCC 1.12827</strain>
    </source>
</reference>
<reference evidence="2" key="1">
    <citation type="journal article" date="2014" name="Int. J. Syst. Evol. Microbiol.">
        <title>Complete genome sequence of Corynebacterium casei LMG S-19264T (=DSM 44701T), isolated from a smear-ripened cheese.</title>
        <authorList>
            <consortium name="US DOE Joint Genome Institute (JGI-PGF)"/>
            <person name="Walter F."/>
            <person name="Albersmeier A."/>
            <person name="Kalinowski J."/>
            <person name="Ruckert C."/>
        </authorList>
    </citation>
    <scope>NUCLEOTIDE SEQUENCE</scope>
    <source>
        <strain evidence="2">CGMCC 1.12827</strain>
    </source>
</reference>
<feature type="region of interest" description="Disordered" evidence="1">
    <location>
        <begin position="283"/>
        <end position="302"/>
    </location>
</feature>
<dbReference type="RefSeq" id="WP_188588348.1">
    <property type="nucleotide sequence ID" value="NZ_BMGC01000041.1"/>
</dbReference>
<dbReference type="Pfam" id="PF11382">
    <property type="entry name" value="MctB"/>
    <property type="match status" value="1"/>
</dbReference>
<dbReference type="AlphaFoldDB" id="A0A916TIG4"/>
<dbReference type="GO" id="GO:0016020">
    <property type="term" value="C:membrane"/>
    <property type="evidence" value="ECO:0007669"/>
    <property type="project" value="InterPro"/>
</dbReference>